<evidence type="ECO:0000313" key="5">
    <source>
        <dbReference type="Proteomes" id="UP000199226"/>
    </source>
</evidence>
<dbReference type="Pfam" id="PF01408">
    <property type="entry name" value="GFO_IDH_MocA"/>
    <property type="match status" value="1"/>
</dbReference>
<dbReference type="PROSITE" id="PS51257">
    <property type="entry name" value="PROKAR_LIPOPROTEIN"/>
    <property type="match status" value="1"/>
</dbReference>
<dbReference type="Proteomes" id="UP000199226">
    <property type="component" value="Unassembled WGS sequence"/>
</dbReference>
<dbReference type="GO" id="GO:0000166">
    <property type="term" value="F:nucleotide binding"/>
    <property type="evidence" value="ECO:0007669"/>
    <property type="project" value="InterPro"/>
</dbReference>
<keyword evidence="1" id="KW-0560">Oxidoreductase</keyword>
<dbReference type="STRING" id="990371.SAMN05421813_11943"/>
<feature type="domain" description="Gfo/Idh/MocA-like oxidoreductase N-terminal" evidence="2">
    <location>
        <begin position="89"/>
        <end position="168"/>
    </location>
</feature>
<name>A0A1G9V628_9SPHI</name>
<dbReference type="RefSeq" id="WP_245704512.1">
    <property type="nucleotide sequence ID" value="NZ_FNHH01000019.1"/>
</dbReference>
<evidence type="ECO:0000313" key="4">
    <source>
        <dbReference type="EMBL" id="SDM67642.1"/>
    </source>
</evidence>
<evidence type="ECO:0000259" key="3">
    <source>
        <dbReference type="Pfam" id="PF16490"/>
    </source>
</evidence>
<dbReference type="Pfam" id="PF16490">
    <property type="entry name" value="Oxidoreduct_C"/>
    <property type="match status" value="1"/>
</dbReference>
<dbReference type="Gene3D" id="3.40.50.720">
    <property type="entry name" value="NAD(P)-binding Rossmann-like Domain"/>
    <property type="match status" value="1"/>
</dbReference>
<dbReference type="EMBL" id="FNHH01000019">
    <property type="protein sequence ID" value="SDM67642.1"/>
    <property type="molecule type" value="Genomic_DNA"/>
</dbReference>
<protein>
    <submittedName>
        <fullName evidence="4">Oxidoreductase family, NAD-binding Rossmann fold</fullName>
    </submittedName>
</protein>
<dbReference type="PANTHER" id="PTHR43818">
    <property type="entry name" value="BCDNA.GH03377"/>
    <property type="match status" value="1"/>
</dbReference>
<reference evidence="5" key="1">
    <citation type="submission" date="2016-10" db="EMBL/GenBank/DDBJ databases">
        <authorList>
            <person name="Varghese N."/>
            <person name="Submissions S."/>
        </authorList>
    </citation>
    <scope>NUCLEOTIDE SEQUENCE [LARGE SCALE GENOMIC DNA]</scope>
    <source>
        <strain evidence="5">DSM 24536</strain>
    </source>
</reference>
<dbReference type="PANTHER" id="PTHR43818:SF11">
    <property type="entry name" value="BCDNA.GH03377"/>
    <property type="match status" value="1"/>
</dbReference>
<dbReference type="InterPro" id="IPR050463">
    <property type="entry name" value="Gfo/Idh/MocA_oxidrdct_glycsds"/>
</dbReference>
<accession>A0A1G9V628</accession>
<dbReference type="Gene3D" id="3.30.360.10">
    <property type="entry name" value="Dihydrodipicolinate Reductase, domain 2"/>
    <property type="match status" value="1"/>
</dbReference>
<organism evidence="4 5">
    <name type="scientific">Daejeonella rubra</name>
    <dbReference type="NCBI Taxonomy" id="990371"/>
    <lineage>
        <taxon>Bacteria</taxon>
        <taxon>Pseudomonadati</taxon>
        <taxon>Bacteroidota</taxon>
        <taxon>Sphingobacteriia</taxon>
        <taxon>Sphingobacteriales</taxon>
        <taxon>Sphingobacteriaceae</taxon>
        <taxon>Daejeonella</taxon>
    </lineage>
</organism>
<dbReference type="SUPFAM" id="SSF51735">
    <property type="entry name" value="NAD(P)-binding Rossmann-fold domains"/>
    <property type="match status" value="1"/>
</dbReference>
<feature type="domain" description="Putative oxidoreductase C-terminal" evidence="3">
    <location>
        <begin position="187"/>
        <end position="463"/>
    </location>
</feature>
<dbReference type="InterPro" id="IPR036291">
    <property type="entry name" value="NAD(P)-bd_dom_sf"/>
</dbReference>
<keyword evidence="5" id="KW-1185">Reference proteome</keyword>
<evidence type="ECO:0000259" key="2">
    <source>
        <dbReference type="Pfam" id="PF01408"/>
    </source>
</evidence>
<proteinExistence type="predicted"/>
<sequence>MIRTDLKNLKHILLINCMMIIAAGCSTNPDKPKEKTDDKLQLITLDPGHFHSALVQKSMYEDVDSVVHVYAPDGQEVKSHLSLIDSYNTRDENPTAWKEKVYTGPDYLDKMFAEKAGNVVVIAGNNKMKTDYIRRSVESGLNVLADKPMAIDLDGFNMLVKAFESAEKNKVLLYDIMTERYEINSMLQKEFAHLPAFGQLEKGTTENPSVTKVSVHHFFKNVSGKPLVRPAWFFDVKQQGEGITDITTHLVDLVQWECFPDQILDYKKDIEIVSAKRWATSINAEQFEKVTQKKEYPEYLKADVKNGILNSYSNGEINYRLKGIHAKISVTWDFQAPEGTGDTHFSVMWGTNASVVIKQGKEQNFKPALYIEPVAKTDLKAFEKAIMADLKQLNIKYPGVELKKIANGWEVIIPDTYKVSHEDHFAQVTKKYLEYLKKGGLPAWEVPNMIAKYYTTTKAREVALGR</sequence>
<dbReference type="AlphaFoldDB" id="A0A1G9V628"/>
<dbReference type="GO" id="GO:0016491">
    <property type="term" value="F:oxidoreductase activity"/>
    <property type="evidence" value="ECO:0007669"/>
    <property type="project" value="UniProtKB-KW"/>
</dbReference>
<gene>
    <name evidence="4" type="ORF">SAMN05421813_11943</name>
</gene>
<evidence type="ECO:0000256" key="1">
    <source>
        <dbReference type="ARBA" id="ARBA00023002"/>
    </source>
</evidence>
<dbReference type="InterPro" id="IPR032459">
    <property type="entry name" value="Oxidoreduct_C"/>
</dbReference>
<dbReference type="InterPro" id="IPR000683">
    <property type="entry name" value="Gfo/Idh/MocA-like_OxRdtase_N"/>
</dbReference>